<reference evidence="3 4" key="1">
    <citation type="submission" date="2021-01" db="EMBL/GenBank/DDBJ databases">
        <title>Piscinibacter sp. Jin2 Genome sequencing and assembly.</title>
        <authorList>
            <person name="Kim I."/>
        </authorList>
    </citation>
    <scope>NUCLEOTIDE SEQUENCE [LARGE SCALE GENOMIC DNA]</scope>
    <source>
        <strain evidence="3 4">Jin2</strain>
    </source>
</reference>
<dbReference type="Proteomes" id="UP000643207">
    <property type="component" value="Unassembled WGS sequence"/>
</dbReference>
<dbReference type="InterPro" id="IPR024370">
    <property type="entry name" value="PBP_domain"/>
</dbReference>
<organism evidence="3 4">
    <name type="scientific">Aquariibacter lacus</name>
    <dbReference type="NCBI Taxonomy" id="2801332"/>
    <lineage>
        <taxon>Bacteria</taxon>
        <taxon>Pseudomonadati</taxon>
        <taxon>Pseudomonadota</taxon>
        <taxon>Betaproteobacteria</taxon>
        <taxon>Burkholderiales</taxon>
        <taxon>Sphaerotilaceae</taxon>
        <taxon>Aquariibacter</taxon>
    </lineage>
</organism>
<dbReference type="InterPro" id="IPR036388">
    <property type="entry name" value="WH-like_DNA-bd_sf"/>
</dbReference>
<sequence length="377" mass="41160">MHRIDLTYALRSTLPDERRPTALHHPLFALLDALHRHGSIRAAAQALGLSYRHVWGELKRWEGELGRELVLWAKGQRAALSPFGEKLLWAERRAQARLAPQVEALRMELERAFDVAFDDRIDVMTLCASHDQALPLLRELAREQGLHLDLNFMDSLDALRALDAGQCTMAGIQVRDGVARASVSARIYRPRLKPGHHKLIGFAQRTQGLMVAPGNPRRIAGLSDMLRPELRWVGRAEGTGTRILLDELLAEAGVHPPQPALTEPSHVAAAQAVASGCADAAFGLEAAARPAGLDFIPLARERYFLLTLKSTLDSSPALRRLVGLLGSTAWAQVLAGLPGYAATEPGAVLALTRVLPWWSYRNPSRPGTEGVAAPPQA</sequence>
<dbReference type="RefSeq" id="WP_201825454.1">
    <property type="nucleotide sequence ID" value="NZ_JAERRA010000001.1"/>
</dbReference>
<feature type="domain" description="PBP" evidence="2">
    <location>
        <begin position="138"/>
        <end position="324"/>
    </location>
</feature>
<dbReference type="PANTHER" id="PTHR38431">
    <property type="entry name" value="BLL2305 PROTEIN"/>
    <property type="match status" value="1"/>
</dbReference>
<dbReference type="Pfam" id="PF12727">
    <property type="entry name" value="PBP_like"/>
    <property type="match status" value="1"/>
</dbReference>
<dbReference type="Gene3D" id="3.40.190.10">
    <property type="entry name" value="Periplasmic binding protein-like II"/>
    <property type="match status" value="1"/>
</dbReference>
<comment type="caution">
    <text evidence="3">The sequence shown here is derived from an EMBL/GenBank/DDBJ whole genome shotgun (WGS) entry which is preliminary data.</text>
</comment>
<keyword evidence="4" id="KW-1185">Reference proteome</keyword>
<protein>
    <submittedName>
        <fullName evidence="3">Helix-turn-helix transcriptional regulator</fullName>
    </submittedName>
</protein>
<evidence type="ECO:0000313" key="4">
    <source>
        <dbReference type="Proteomes" id="UP000643207"/>
    </source>
</evidence>
<proteinExistence type="predicted"/>
<evidence type="ECO:0000313" key="3">
    <source>
        <dbReference type="EMBL" id="MBL0719875.1"/>
    </source>
</evidence>
<dbReference type="PANTHER" id="PTHR38431:SF1">
    <property type="entry name" value="BLL2305 PROTEIN"/>
    <property type="match status" value="1"/>
</dbReference>
<name>A0A9X0XDE2_9BURK</name>
<dbReference type="AlphaFoldDB" id="A0A9X0XDE2"/>
<evidence type="ECO:0000259" key="2">
    <source>
        <dbReference type="Pfam" id="PF12727"/>
    </source>
</evidence>
<dbReference type="InterPro" id="IPR036390">
    <property type="entry name" value="WH_DNA-bd_sf"/>
</dbReference>
<dbReference type="SUPFAM" id="SSF53850">
    <property type="entry name" value="Periplasmic binding protein-like II"/>
    <property type="match status" value="1"/>
</dbReference>
<accession>A0A9X0XDE2</accession>
<dbReference type="EMBL" id="JAERRA010000001">
    <property type="protein sequence ID" value="MBL0719875.1"/>
    <property type="molecule type" value="Genomic_DNA"/>
</dbReference>
<dbReference type="Gene3D" id="1.10.10.10">
    <property type="entry name" value="Winged helix-like DNA-binding domain superfamily/Winged helix DNA-binding domain"/>
    <property type="match status" value="1"/>
</dbReference>
<dbReference type="SUPFAM" id="SSF46785">
    <property type="entry name" value="Winged helix' DNA-binding domain"/>
    <property type="match status" value="1"/>
</dbReference>
<gene>
    <name evidence="3" type="ORF">JI742_08230</name>
</gene>
<feature type="domain" description="HTH lysR-type" evidence="1">
    <location>
        <begin position="29"/>
        <end position="85"/>
    </location>
</feature>
<dbReference type="Pfam" id="PF00126">
    <property type="entry name" value="HTH_1"/>
    <property type="match status" value="1"/>
</dbReference>
<dbReference type="GO" id="GO:0003700">
    <property type="term" value="F:DNA-binding transcription factor activity"/>
    <property type="evidence" value="ECO:0007669"/>
    <property type="project" value="InterPro"/>
</dbReference>
<evidence type="ECO:0000259" key="1">
    <source>
        <dbReference type="Pfam" id="PF00126"/>
    </source>
</evidence>
<dbReference type="InterPro" id="IPR000847">
    <property type="entry name" value="LysR_HTH_N"/>
</dbReference>